<feature type="transmembrane region" description="Helical" evidence="1">
    <location>
        <begin position="12"/>
        <end position="34"/>
    </location>
</feature>
<name>U5FVI8_POPTR</name>
<organism evidence="2 3">
    <name type="scientific">Populus trichocarpa</name>
    <name type="common">Western balsam poplar</name>
    <name type="synonym">Populus balsamifera subsp. trichocarpa</name>
    <dbReference type="NCBI Taxonomy" id="3694"/>
    <lineage>
        <taxon>Eukaryota</taxon>
        <taxon>Viridiplantae</taxon>
        <taxon>Streptophyta</taxon>
        <taxon>Embryophyta</taxon>
        <taxon>Tracheophyta</taxon>
        <taxon>Spermatophyta</taxon>
        <taxon>Magnoliopsida</taxon>
        <taxon>eudicotyledons</taxon>
        <taxon>Gunneridae</taxon>
        <taxon>Pentapetalae</taxon>
        <taxon>rosids</taxon>
        <taxon>fabids</taxon>
        <taxon>Malpighiales</taxon>
        <taxon>Salicaceae</taxon>
        <taxon>Saliceae</taxon>
        <taxon>Populus</taxon>
    </lineage>
</organism>
<keyword evidence="1" id="KW-0812">Transmembrane</keyword>
<gene>
    <name evidence="2" type="ORF">POPTR_014G155700</name>
</gene>
<dbReference type="EMBL" id="CM009303">
    <property type="protein sequence ID" value="PNT05090.1"/>
    <property type="molecule type" value="Genomic_DNA"/>
</dbReference>
<evidence type="ECO:0000313" key="3">
    <source>
        <dbReference type="Proteomes" id="UP000006729"/>
    </source>
</evidence>
<keyword evidence="1" id="KW-1133">Transmembrane helix</keyword>
<reference evidence="2 3" key="1">
    <citation type="journal article" date="2006" name="Science">
        <title>The genome of black cottonwood, Populus trichocarpa (Torr. &amp; Gray).</title>
        <authorList>
            <person name="Tuskan G.A."/>
            <person name="Difazio S."/>
            <person name="Jansson S."/>
            <person name="Bohlmann J."/>
            <person name="Grigoriev I."/>
            <person name="Hellsten U."/>
            <person name="Putnam N."/>
            <person name="Ralph S."/>
            <person name="Rombauts S."/>
            <person name="Salamov A."/>
            <person name="Schein J."/>
            <person name="Sterck L."/>
            <person name="Aerts A."/>
            <person name="Bhalerao R.R."/>
            <person name="Bhalerao R.P."/>
            <person name="Blaudez D."/>
            <person name="Boerjan W."/>
            <person name="Brun A."/>
            <person name="Brunner A."/>
            <person name="Busov V."/>
            <person name="Campbell M."/>
            <person name="Carlson J."/>
            <person name="Chalot M."/>
            <person name="Chapman J."/>
            <person name="Chen G.L."/>
            <person name="Cooper D."/>
            <person name="Coutinho P.M."/>
            <person name="Couturier J."/>
            <person name="Covert S."/>
            <person name="Cronk Q."/>
            <person name="Cunningham R."/>
            <person name="Davis J."/>
            <person name="Degroeve S."/>
            <person name="Dejardin A."/>
            <person name="Depamphilis C."/>
            <person name="Detter J."/>
            <person name="Dirks B."/>
            <person name="Dubchak I."/>
            <person name="Duplessis S."/>
            <person name="Ehlting J."/>
            <person name="Ellis B."/>
            <person name="Gendler K."/>
            <person name="Goodstein D."/>
            <person name="Gribskov M."/>
            <person name="Grimwood J."/>
            <person name="Groover A."/>
            <person name="Gunter L."/>
            <person name="Hamberger B."/>
            <person name="Heinze B."/>
            <person name="Helariutta Y."/>
            <person name="Henrissat B."/>
            <person name="Holligan D."/>
            <person name="Holt R."/>
            <person name="Huang W."/>
            <person name="Islam-Faridi N."/>
            <person name="Jones S."/>
            <person name="Jones-Rhoades M."/>
            <person name="Jorgensen R."/>
            <person name="Joshi C."/>
            <person name="Kangasjarvi J."/>
            <person name="Karlsson J."/>
            <person name="Kelleher C."/>
            <person name="Kirkpatrick R."/>
            <person name="Kirst M."/>
            <person name="Kohler A."/>
            <person name="Kalluri U."/>
            <person name="Larimer F."/>
            <person name="Leebens-Mack J."/>
            <person name="Leple J.C."/>
            <person name="Locascio P."/>
            <person name="Lou Y."/>
            <person name="Lucas S."/>
            <person name="Martin F."/>
            <person name="Montanini B."/>
            <person name="Napoli C."/>
            <person name="Nelson D.R."/>
            <person name="Nelson C."/>
            <person name="Nieminen K."/>
            <person name="Nilsson O."/>
            <person name="Pereda V."/>
            <person name="Peter G."/>
            <person name="Philippe R."/>
            <person name="Pilate G."/>
            <person name="Poliakov A."/>
            <person name="Razumovskaya J."/>
            <person name="Richardson P."/>
            <person name="Rinaldi C."/>
            <person name="Ritland K."/>
            <person name="Rouze P."/>
            <person name="Ryaboy D."/>
            <person name="Schmutz J."/>
            <person name="Schrader J."/>
            <person name="Segerman B."/>
            <person name="Shin H."/>
            <person name="Siddiqui A."/>
            <person name="Sterky F."/>
            <person name="Terry A."/>
            <person name="Tsai C.J."/>
            <person name="Uberbacher E."/>
            <person name="Unneberg P."/>
            <person name="Vahala J."/>
            <person name="Wall K."/>
            <person name="Wessler S."/>
            <person name="Yang G."/>
            <person name="Yin T."/>
            <person name="Douglas C."/>
            <person name="Marra M."/>
            <person name="Sandberg G."/>
            <person name="Van de Peer Y."/>
            <person name="Rokhsar D."/>
        </authorList>
    </citation>
    <scope>NUCLEOTIDE SEQUENCE [LARGE SCALE GENOMIC DNA]</scope>
    <source>
        <strain evidence="3">cv. Nisqually</strain>
    </source>
</reference>
<keyword evidence="3" id="KW-1185">Reference proteome</keyword>
<evidence type="ECO:0000256" key="1">
    <source>
        <dbReference type="SAM" id="Phobius"/>
    </source>
</evidence>
<dbReference type="InParanoid" id="U5FVI8"/>
<dbReference type="Proteomes" id="UP000006729">
    <property type="component" value="Chromosome 14"/>
</dbReference>
<protein>
    <submittedName>
        <fullName evidence="2">Uncharacterized protein</fullName>
    </submittedName>
</protein>
<evidence type="ECO:0000313" key="2">
    <source>
        <dbReference type="EMBL" id="PNT05090.1"/>
    </source>
</evidence>
<dbReference type="HOGENOM" id="CLU_2798678_0_0_1"/>
<sequence>MVLVSFLASDSSIGFSFSLTTCLMWGESSLLIGLQYQKRIRGFWELNIRESFFNRSGVDYGFLLSSSC</sequence>
<keyword evidence="1" id="KW-0472">Membrane</keyword>
<dbReference type="AlphaFoldDB" id="U5FVI8"/>
<proteinExistence type="predicted"/>
<accession>U5FVI8</accession>